<dbReference type="Proteomes" id="UP000233469">
    <property type="component" value="Unassembled WGS sequence"/>
</dbReference>
<proteinExistence type="predicted"/>
<reference evidence="2 3" key="2">
    <citation type="submission" date="2017-10" db="EMBL/GenBank/DDBJ databases">
        <title>Extensive intraspecific genome diversity in a model arbuscular mycorrhizal fungus.</title>
        <authorList>
            <person name="Chen E.C.H."/>
            <person name="Morin E."/>
            <person name="Baudet D."/>
            <person name="Noel J."/>
            <person name="Ndikumana S."/>
            <person name="Charron P."/>
            <person name="St-Onge C."/>
            <person name="Giorgi J."/>
            <person name="Grigoriev I.V."/>
            <person name="Roux C."/>
            <person name="Martin F.M."/>
            <person name="Corradi N."/>
        </authorList>
    </citation>
    <scope>NUCLEOTIDE SEQUENCE [LARGE SCALE GENOMIC DNA]</scope>
    <source>
        <strain evidence="2 3">C2</strain>
    </source>
</reference>
<name>A0A2N1MNT4_9GLOM</name>
<reference evidence="2 3" key="1">
    <citation type="submission" date="2016-04" db="EMBL/GenBank/DDBJ databases">
        <title>Genome analyses suggest a sexual origin of heterokaryosis in a supposedly ancient asexual fungus.</title>
        <authorList>
            <person name="Ropars J."/>
            <person name="Sedzielewska K."/>
            <person name="Noel J."/>
            <person name="Charron P."/>
            <person name="Farinelli L."/>
            <person name="Marton T."/>
            <person name="Kruger M."/>
            <person name="Pelin A."/>
            <person name="Brachmann A."/>
            <person name="Corradi N."/>
        </authorList>
    </citation>
    <scope>NUCLEOTIDE SEQUENCE [LARGE SCALE GENOMIC DNA]</scope>
    <source>
        <strain evidence="2 3">C2</strain>
    </source>
</reference>
<organism evidence="2 3">
    <name type="scientific">Rhizophagus irregularis</name>
    <dbReference type="NCBI Taxonomy" id="588596"/>
    <lineage>
        <taxon>Eukaryota</taxon>
        <taxon>Fungi</taxon>
        <taxon>Fungi incertae sedis</taxon>
        <taxon>Mucoromycota</taxon>
        <taxon>Glomeromycotina</taxon>
        <taxon>Glomeromycetes</taxon>
        <taxon>Glomerales</taxon>
        <taxon>Glomeraceae</taxon>
        <taxon>Rhizophagus</taxon>
    </lineage>
</organism>
<gene>
    <name evidence="2" type="ORF">RhiirC2_143152</name>
</gene>
<evidence type="ECO:0000313" key="2">
    <source>
        <dbReference type="EMBL" id="PKK63299.1"/>
    </source>
</evidence>
<comment type="caution">
    <text evidence="2">The sequence shown here is derived from an EMBL/GenBank/DDBJ whole genome shotgun (WGS) entry which is preliminary data.</text>
</comment>
<dbReference type="VEuPathDB" id="FungiDB:RhiirA1_466518"/>
<feature type="region of interest" description="Disordered" evidence="1">
    <location>
        <begin position="1"/>
        <end position="44"/>
    </location>
</feature>
<accession>A0A2N1MNT4</accession>
<evidence type="ECO:0000256" key="1">
    <source>
        <dbReference type="SAM" id="MobiDB-lite"/>
    </source>
</evidence>
<dbReference type="EMBL" id="LLXL01001681">
    <property type="protein sequence ID" value="PKK63299.1"/>
    <property type="molecule type" value="Genomic_DNA"/>
</dbReference>
<evidence type="ECO:0000313" key="3">
    <source>
        <dbReference type="Proteomes" id="UP000233469"/>
    </source>
</evidence>
<protein>
    <submittedName>
        <fullName evidence="2">Uncharacterized protein</fullName>
    </submittedName>
</protein>
<feature type="compositionally biased region" description="Low complexity" evidence="1">
    <location>
        <begin position="13"/>
        <end position="35"/>
    </location>
</feature>
<dbReference type="AlphaFoldDB" id="A0A2N1MNT4"/>
<sequence>MPDDSSKINPGNTSKTEVSTSSTISSSKIGSSNKTRLPISILPNDPKEKQKHVIGLMLKQFSYLSLEYSESYGNRYEFNNSVSCPICNKDYKEESIWNNIKGK</sequence>